<feature type="region of interest" description="Disordered" evidence="8">
    <location>
        <begin position="255"/>
        <end position="285"/>
    </location>
</feature>
<keyword evidence="11" id="KW-1185">Reference proteome</keyword>
<dbReference type="Proteomes" id="UP000244005">
    <property type="component" value="Unassembled WGS sequence"/>
</dbReference>
<keyword evidence="3" id="KW-0238">DNA-binding</keyword>
<evidence type="ECO:0000256" key="8">
    <source>
        <dbReference type="SAM" id="MobiDB-lite"/>
    </source>
</evidence>
<keyword evidence="6" id="KW-0539">Nucleus</keyword>
<evidence type="ECO:0000256" key="7">
    <source>
        <dbReference type="ARBA" id="ARBA00038129"/>
    </source>
</evidence>
<evidence type="ECO:0000256" key="3">
    <source>
        <dbReference type="ARBA" id="ARBA00023125"/>
    </source>
</evidence>
<organism evidence="10 11">
    <name type="scientific">Marchantia polymorpha</name>
    <name type="common">Common liverwort</name>
    <name type="synonym">Marchantia aquatica</name>
    <dbReference type="NCBI Taxonomy" id="3197"/>
    <lineage>
        <taxon>Eukaryota</taxon>
        <taxon>Viridiplantae</taxon>
        <taxon>Streptophyta</taxon>
        <taxon>Embryophyta</taxon>
        <taxon>Marchantiophyta</taxon>
        <taxon>Marchantiopsida</taxon>
        <taxon>Marchantiidae</taxon>
        <taxon>Marchantiales</taxon>
        <taxon>Marchantiaceae</taxon>
        <taxon>Marchantia</taxon>
    </lineage>
</organism>
<dbReference type="GO" id="GO:0006357">
    <property type="term" value="P:regulation of transcription by RNA polymerase II"/>
    <property type="evidence" value="ECO:0000318"/>
    <property type="project" value="GO_Central"/>
</dbReference>
<dbReference type="GO" id="GO:0046982">
    <property type="term" value="F:protein heterodimerization activity"/>
    <property type="evidence" value="ECO:0007669"/>
    <property type="project" value="InterPro"/>
</dbReference>
<keyword evidence="4" id="KW-0010">Activator</keyword>
<dbReference type="InterPro" id="IPR009072">
    <property type="entry name" value="Histone-fold"/>
</dbReference>
<dbReference type="GO" id="GO:0003677">
    <property type="term" value="F:DNA binding"/>
    <property type="evidence" value="ECO:0007669"/>
    <property type="project" value="UniProtKB-KW"/>
</dbReference>
<evidence type="ECO:0000256" key="4">
    <source>
        <dbReference type="ARBA" id="ARBA00023159"/>
    </source>
</evidence>
<dbReference type="OrthoDB" id="1272441at2759"/>
<keyword evidence="5" id="KW-0804">Transcription</keyword>
<keyword evidence="2" id="KW-0805">Transcription regulation</keyword>
<dbReference type="Gramene" id="Mp1g04550.1">
    <property type="protein sequence ID" value="Mp1g04550.1.cds1"/>
    <property type="gene ID" value="Mp1g04550"/>
</dbReference>
<dbReference type="Gene3D" id="1.10.20.10">
    <property type="entry name" value="Histone, subunit A"/>
    <property type="match status" value="1"/>
</dbReference>
<dbReference type="EMBL" id="KZ772677">
    <property type="protein sequence ID" value="PTQ48512.1"/>
    <property type="molecule type" value="Genomic_DNA"/>
</dbReference>
<name>A0A2R6XQY9_MARPO</name>
<dbReference type="InterPro" id="IPR007125">
    <property type="entry name" value="H2A/H2B/H3"/>
</dbReference>
<evidence type="ECO:0000313" key="10">
    <source>
        <dbReference type="EMBL" id="PTQ48512.1"/>
    </source>
</evidence>
<evidence type="ECO:0000256" key="6">
    <source>
        <dbReference type="ARBA" id="ARBA00023242"/>
    </source>
</evidence>
<feature type="region of interest" description="Disordered" evidence="8">
    <location>
        <begin position="1"/>
        <end position="59"/>
    </location>
</feature>
<evidence type="ECO:0000259" key="9">
    <source>
        <dbReference type="Pfam" id="PF00125"/>
    </source>
</evidence>
<gene>
    <name evidence="10" type="ORF">MARPO_0005s0152</name>
</gene>
<dbReference type="PANTHER" id="PTHR10252:SF8">
    <property type="entry name" value="NUCLEAR TRANSCRIPTION FACTOR Y SUBUNIT GAMMA"/>
    <property type="match status" value="1"/>
</dbReference>
<feature type="compositionally biased region" description="Low complexity" evidence="8">
    <location>
        <begin position="257"/>
        <end position="279"/>
    </location>
</feature>
<proteinExistence type="inferred from homology"/>
<comment type="subcellular location">
    <subcellularLocation>
        <location evidence="1">Nucleus</location>
    </subcellularLocation>
</comment>
<dbReference type="InterPro" id="IPR050568">
    <property type="entry name" value="Transcr_DNA_Rep_Reg"/>
</dbReference>
<dbReference type="OMA" id="MQQMWPQ"/>
<dbReference type="GO" id="GO:0005634">
    <property type="term" value="C:nucleus"/>
    <property type="evidence" value="ECO:0000318"/>
    <property type="project" value="GO_Central"/>
</dbReference>
<dbReference type="SUPFAM" id="SSF47113">
    <property type="entry name" value="Histone-fold"/>
    <property type="match status" value="1"/>
</dbReference>
<evidence type="ECO:0000256" key="1">
    <source>
        <dbReference type="ARBA" id="ARBA00004123"/>
    </source>
</evidence>
<dbReference type="CDD" id="cd22908">
    <property type="entry name" value="HFD_NFYC-like"/>
    <property type="match status" value="1"/>
</dbReference>
<evidence type="ECO:0000256" key="5">
    <source>
        <dbReference type="ARBA" id="ARBA00023163"/>
    </source>
</evidence>
<feature type="compositionally biased region" description="Low complexity" evidence="8">
    <location>
        <begin position="1"/>
        <end position="42"/>
    </location>
</feature>
<dbReference type="PANTHER" id="PTHR10252">
    <property type="entry name" value="HISTONE-LIKE TRANSCRIPTION FACTOR CCAAT-RELATED"/>
    <property type="match status" value="1"/>
</dbReference>
<dbReference type="AlphaFoldDB" id="A0A2R6XQY9"/>
<sequence>MDMAQQPMNMMPGQQQMQYPQMAQNPQMQAQMQQPYPQGSPGVPSPPGPSGQPQGPYPGALAQQQVSFQHLQQQHQQQLQMFWHSQMNEIEQVSDFKTHQLPLARIKKIMKADEDVRMISAEAPVLFAKACEMFILELTLRSWIHTEENKRRTLQKNDIAAAITRTDIFDFLVDIVPRDELKDETALGGVPRAALPVGSPADAIPYGGGMYYVATGQPQGGPPMQQGQPNMMGSPAMMVGRPGMPMDPAMYGQQARPPTMQYMPPQSMQQMWPQSGSSPGIPPSS</sequence>
<evidence type="ECO:0000256" key="2">
    <source>
        <dbReference type="ARBA" id="ARBA00023015"/>
    </source>
</evidence>
<evidence type="ECO:0000313" key="11">
    <source>
        <dbReference type="Proteomes" id="UP000244005"/>
    </source>
</evidence>
<dbReference type="Pfam" id="PF00125">
    <property type="entry name" value="Histone"/>
    <property type="match status" value="1"/>
</dbReference>
<dbReference type="FunFam" id="1.10.20.10:FF:000006">
    <property type="entry name" value="Nuclear transcription factor Y subunit gamma"/>
    <property type="match status" value="1"/>
</dbReference>
<reference evidence="11" key="1">
    <citation type="journal article" date="2017" name="Cell">
        <title>Insights into land plant evolution garnered from the Marchantia polymorpha genome.</title>
        <authorList>
            <person name="Bowman J.L."/>
            <person name="Kohchi T."/>
            <person name="Yamato K.T."/>
            <person name="Jenkins J."/>
            <person name="Shu S."/>
            <person name="Ishizaki K."/>
            <person name="Yamaoka S."/>
            <person name="Nishihama R."/>
            <person name="Nakamura Y."/>
            <person name="Berger F."/>
            <person name="Adam C."/>
            <person name="Aki S.S."/>
            <person name="Althoff F."/>
            <person name="Araki T."/>
            <person name="Arteaga-Vazquez M.A."/>
            <person name="Balasubrmanian S."/>
            <person name="Barry K."/>
            <person name="Bauer D."/>
            <person name="Boehm C.R."/>
            <person name="Briginshaw L."/>
            <person name="Caballero-Perez J."/>
            <person name="Catarino B."/>
            <person name="Chen F."/>
            <person name="Chiyoda S."/>
            <person name="Chovatia M."/>
            <person name="Davies K.M."/>
            <person name="Delmans M."/>
            <person name="Demura T."/>
            <person name="Dierschke T."/>
            <person name="Dolan L."/>
            <person name="Dorantes-Acosta A.E."/>
            <person name="Eklund D.M."/>
            <person name="Florent S.N."/>
            <person name="Flores-Sandoval E."/>
            <person name="Fujiyama A."/>
            <person name="Fukuzawa H."/>
            <person name="Galik B."/>
            <person name="Grimanelli D."/>
            <person name="Grimwood J."/>
            <person name="Grossniklaus U."/>
            <person name="Hamada T."/>
            <person name="Haseloff J."/>
            <person name="Hetherington A.J."/>
            <person name="Higo A."/>
            <person name="Hirakawa Y."/>
            <person name="Hundley H.N."/>
            <person name="Ikeda Y."/>
            <person name="Inoue K."/>
            <person name="Inoue S.I."/>
            <person name="Ishida S."/>
            <person name="Jia Q."/>
            <person name="Kakita M."/>
            <person name="Kanazawa T."/>
            <person name="Kawai Y."/>
            <person name="Kawashima T."/>
            <person name="Kennedy M."/>
            <person name="Kinose K."/>
            <person name="Kinoshita T."/>
            <person name="Kohara Y."/>
            <person name="Koide E."/>
            <person name="Komatsu K."/>
            <person name="Kopischke S."/>
            <person name="Kubo M."/>
            <person name="Kyozuka J."/>
            <person name="Lagercrantz U."/>
            <person name="Lin S.S."/>
            <person name="Lindquist E."/>
            <person name="Lipzen A.M."/>
            <person name="Lu C.W."/>
            <person name="De Luna E."/>
            <person name="Martienssen R.A."/>
            <person name="Minamino N."/>
            <person name="Mizutani M."/>
            <person name="Mizutani M."/>
            <person name="Mochizuki N."/>
            <person name="Monte I."/>
            <person name="Mosher R."/>
            <person name="Nagasaki H."/>
            <person name="Nakagami H."/>
            <person name="Naramoto S."/>
            <person name="Nishitani K."/>
            <person name="Ohtani M."/>
            <person name="Okamoto T."/>
            <person name="Okumura M."/>
            <person name="Phillips J."/>
            <person name="Pollak B."/>
            <person name="Reinders A."/>
            <person name="Rovekamp M."/>
            <person name="Sano R."/>
            <person name="Sawa S."/>
            <person name="Schmid M.W."/>
            <person name="Shirakawa M."/>
            <person name="Solano R."/>
            <person name="Spunde A."/>
            <person name="Suetsugu N."/>
            <person name="Sugano S."/>
            <person name="Sugiyama A."/>
            <person name="Sun R."/>
            <person name="Suzuki Y."/>
            <person name="Takenaka M."/>
            <person name="Takezawa D."/>
            <person name="Tomogane H."/>
            <person name="Tsuzuki M."/>
            <person name="Ueda T."/>
            <person name="Umeda M."/>
            <person name="Ward J.M."/>
            <person name="Watanabe Y."/>
            <person name="Yazaki K."/>
            <person name="Yokoyama R."/>
            <person name="Yoshitake Y."/>
            <person name="Yotsui I."/>
            <person name="Zachgo S."/>
            <person name="Schmutz J."/>
        </authorList>
    </citation>
    <scope>NUCLEOTIDE SEQUENCE [LARGE SCALE GENOMIC DNA]</scope>
    <source>
        <strain evidence="11">Tak-1</strain>
    </source>
</reference>
<dbReference type="GO" id="GO:0000981">
    <property type="term" value="F:DNA-binding transcription factor activity, RNA polymerase II-specific"/>
    <property type="evidence" value="ECO:0000318"/>
    <property type="project" value="GO_Central"/>
</dbReference>
<feature type="domain" description="Core Histone H2A/H2B/H3" evidence="9">
    <location>
        <begin position="93"/>
        <end position="163"/>
    </location>
</feature>
<accession>A0A2R6XQY9</accession>
<comment type="similarity">
    <text evidence="7">Belongs to the NFYC/HAP5 subunit family.</text>
</comment>
<protein>
    <recommendedName>
        <fullName evidence="9">Core Histone H2A/H2B/H3 domain-containing protein</fullName>
    </recommendedName>
</protein>